<evidence type="ECO:0000313" key="2">
    <source>
        <dbReference type="EMBL" id="MBE1609892.1"/>
    </source>
</evidence>
<comment type="caution">
    <text evidence="2">The sequence shown here is derived from an EMBL/GenBank/DDBJ whole genome shotgun (WGS) entry which is preliminary data.</text>
</comment>
<dbReference type="EMBL" id="JADBEM010000001">
    <property type="protein sequence ID" value="MBE1609892.1"/>
    <property type="molecule type" value="Genomic_DNA"/>
</dbReference>
<dbReference type="Proteomes" id="UP000638648">
    <property type="component" value="Unassembled WGS sequence"/>
</dbReference>
<dbReference type="AlphaFoldDB" id="A0A927N173"/>
<organism evidence="2 3">
    <name type="scientific">Actinopolymorpha pittospori</name>
    <dbReference type="NCBI Taxonomy" id="648752"/>
    <lineage>
        <taxon>Bacteria</taxon>
        <taxon>Bacillati</taxon>
        <taxon>Actinomycetota</taxon>
        <taxon>Actinomycetes</taxon>
        <taxon>Propionibacteriales</taxon>
        <taxon>Actinopolymorphaceae</taxon>
        <taxon>Actinopolymorpha</taxon>
    </lineage>
</organism>
<name>A0A927N173_9ACTN</name>
<proteinExistence type="predicted"/>
<feature type="region of interest" description="Disordered" evidence="1">
    <location>
        <begin position="38"/>
        <end position="60"/>
    </location>
</feature>
<gene>
    <name evidence="2" type="ORF">HEB94_006740</name>
</gene>
<evidence type="ECO:0000256" key="1">
    <source>
        <dbReference type="SAM" id="MobiDB-lite"/>
    </source>
</evidence>
<dbReference type="RefSeq" id="WP_192753383.1">
    <property type="nucleotide sequence ID" value="NZ_BAABJL010000203.1"/>
</dbReference>
<accession>A0A927N173</accession>
<evidence type="ECO:0000313" key="3">
    <source>
        <dbReference type="Proteomes" id="UP000638648"/>
    </source>
</evidence>
<sequence length="60" mass="6060">MSIHDPALIEYASRLLLGTDVTPATAVDVACGREAAPGPVAGALRDGWTAGTAEPSGEPR</sequence>
<keyword evidence="3" id="KW-1185">Reference proteome</keyword>
<reference evidence="2" key="1">
    <citation type="submission" date="2020-10" db="EMBL/GenBank/DDBJ databases">
        <title>Sequencing the genomes of 1000 actinobacteria strains.</title>
        <authorList>
            <person name="Klenk H.-P."/>
        </authorList>
    </citation>
    <scope>NUCLEOTIDE SEQUENCE</scope>
    <source>
        <strain evidence="2">DSM 45354</strain>
    </source>
</reference>
<protein>
    <submittedName>
        <fullName evidence="2">Uncharacterized protein</fullName>
    </submittedName>
</protein>